<keyword evidence="2" id="KW-1185">Reference proteome</keyword>
<accession>A0ABS6BDW9</accession>
<dbReference type="EMBL" id="JAHKRT010000001">
    <property type="protein sequence ID" value="MBU3076516.1"/>
    <property type="molecule type" value="Genomic_DNA"/>
</dbReference>
<organism evidence="1 2">
    <name type="scientific">Sphingomonas quercus</name>
    <dbReference type="NCBI Taxonomy" id="2842451"/>
    <lineage>
        <taxon>Bacteria</taxon>
        <taxon>Pseudomonadati</taxon>
        <taxon>Pseudomonadota</taxon>
        <taxon>Alphaproteobacteria</taxon>
        <taxon>Sphingomonadales</taxon>
        <taxon>Sphingomonadaceae</taxon>
        <taxon>Sphingomonas</taxon>
    </lineage>
</organism>
<dbReference type="RefSeq" id="WP_216318847.1">
    <property type="nucleotide sequence ID" value="NZ_JAHKRT010000001.1"/>
</dbReference>
<evidence type="ECO:0000313" key="1">
    <source>
        <dbReference type="EMBL" id="MBU3076516.1"/>
    </source>
</evidence>
<comment type="caution">
    <text evidence="1">The sequence shown here is derived from an EMBL/GenBank/DDBJ whole genome shotgun (WGS) entry which is preliminary data.</text>
</comment>
<evidence type="ECO:0000313" key="2">
    <source>
        <dbReference type="Proteomes" id="UP000776276"/>
    </source>
</evidence>
<gene>
    <name evidence="1" type="ORF">KOF26_01450</name>
</gene>
<dbReference type="Proteomes" id="UP000776276">
    <property type="component" value="Unassembled WGS sequence"/>
</dbReference>
<proteinExistence type="predicted"/>
<reference evidence="1 2" key="1">
    <citation type="submission" date="2021-06" db="EMBL/GenBank/DDBJ databases">
        <title>Sphingomonas sp. XMGL2, whole genome shotgun sequencing project.</title>
        <authorList>
            <person name="Zhao G."/>
            <person name="Shen L."/>
        </authorList>
    </citation>
    <scope>NUCLEOTIDE SEQUENCE [LARGE SCALE GENOMIC DNA]</scope>
    <source>
        <strain evidence="1 2">XMGL2</strain>
    </source>
</reference>
<sequence>MAELLHSGFSTVVGDHSVRSVIANEILTARRLIETLGAELCRDPAITARHGEALQQLDLAAQLIEQAARLLRMEGDMARALDAVTLEAMRARIASALAIADHDPAPAVAQEDEFW</sequence>
<name>A0ABS6BDW9_9SPHN</name>
<protein>
    <submittedName>
        <fullName evidence="1">Uncharacterized protein</fullName>
    </submittedName>
</protein>